<evidence type="ECO:0000256" key="1">
    <source>
        <dbReference type="SAM" id="MobiDB-lite"/>
    </source>
</evidence>
<name>A0ABN3VDX5_9PSEU</name>
<evidence type="ECO:0000259" key="2">
    <source>
        <dbReference type="Pfam" id="PF07730"/>
    </source>
</evidence>
<dbReference type="Gene3D" id="6.10.250.2870">
    <property type="match status" value="1"/>
</dbReference>
<reference evidence="3 4" key="1">
    <citation type="journal article" date="2019" name="Int. J. Syst. Evol. Microbiol.">
        <title>The Global Catalogue of Microorganisms (GCM) 10K type strain sequencing project: providing services to taxonomists for standard genome sequencing and annotation.</title>
        <authorList>
            <consortium name="The Broad Institute Genomics Platform"/>
            <consortium name="The Broad Institute Genome Sequencing Center for Infectious Disease"/>
            <person name="Wu L."/>
            <person name="Ma J."/>
        </authorList>
    </citation>
    <scope>NUCLEOTIDE SEQUENCE [LARGE SCALE GENOMIC DNA]</scope>
    <source>
        <strain evidence="3 4">JCM 9383</strain>
    </source>
</reference>
<dbReference type="InterPro" id="IPR011712">
    <property type="entry name" value="Sig_transdc_His_kin_sub3_dim/P"/>
</dbReference>
<dbReference type="Proteomes" id="UP001500979">
    <property type="component" value="Unassembled WGS sequence"/>
</dbReference>
<gene>
    <name evidence="3" type="ORF">GCM10010470_33340</name>
</gene>
<feature type="region of interest" description="Disordered" evidence="1">
    <location>
        <begin position="224"/>
        <end position="251"/>
    </location>
</feature>
<keyword evidence="4" id="KW-1185">Reference proteome</keyword>
<evidence type="ECO:0000313" key="3">
    <source>
        <dbReference type="EMBL" id="GAA2795630.1"/>
    </source>
</evidence>
<organism evidence="3 4">
    <name type="scientific">Saccharopolyspora taberi</name>
    <dbReference type="NCBI Taxonomy" id="60895"/>
    <lineage>
        <taxon>Bacteria</taxon>
        <taxon>Bacillati</taxon>
        <taxon>Actinomycetota</taxon>
        <taxon>Actinomycetes</taxon>
        <taxon>Pseudonocardiales</taxon>
        <taxon>Pseudonocardiaceae</taxon>
        <taxon>Saccharopolyspora</taxon>
    </lineage>
</organism>
<evidence type="ECO:0000313" key="4">
    <source>
        <dbReference type="Proteomes" id="UP001500979"/>
    </source>
</evidence>
<dbReference type="EMBL" id="BAAAUX010000014">
    <property type="protein sequence ID" value="GAA2795630.1"/>
    <property type="molecule type" value="Genomic_DNA"/>
</dbReference>
<protein>
    <recommendedName>
        <fullName evidence="2">Signal transduction histidine kinase subgroup 3 dimerisation and phosphoacceptor domain-containing protein</fullName>
    </recommendedName>
</protein>
<feature type="domain" description="Signal transduction histidine kinase subgroup 3 dimerisation and phosphoacceptor" evidence="2">
    <location>
        <begin position="82"/>
        <end position="146"/>
    </location>
</feature>
<comment type="caution">
    <text evidence="3">The sequence shown here is derived from an EMBL/GenBank/DDBJ whole genome shotgun (WGS) entry which is preliminary data.</text>
</comment>
<accession>A0ABN3VDX5</accession>
<sequence length="251" mass="26596">MSTDLFGPPNVTPNGANPIGQMARLWGQPYPLVGVRPLPPCAPAVEAERGTGEGSIAMTERFENSTEPGAVAEFGDNGWAHRRRLERQLHDGPALRLAALSLRLGVCRHRTEHEQAVHECLIGAQDELHAVLQELRDVASQIYPPVLASAGLGVALQALAERVGLPVTVRAPRRRFPAAVEAAAYFEVAEHLPALVDGASALAITVDDSERSLLLTMAAERDGAGQDGAGQNATGQSGTGQDEITVRIPCE</sequence>
<dbReference type="Pfam" id="PF07730">
    <property type="entry name" value="HisKA_3"/>
    <property type="match status" value="1"/>
</dbReference>
<proteinExistence type="predicted"/>